<organism evidence="2 3">
    <name type="scientific">Kineobactrum salinum</name>
    <dbReference type="NCBI Taxonomy" id="2708301"/>
    <lineage>
        <taxon>Bacteria</taxon>
        <taxon>Pseudomonadati</taxon>
        <taxon>Pseudomonadota</taxon>
        <taxon>Gammaproteobacteria</taxon>
        <taxon>Cellvibrionales</taxon>
        <taxon>Halieaceae</taxon>
        <taxon>Kineobactrum</taxon>
    </lineage>
</organism>
<dbReference type="GO" id="GO:0016787">
    <property type="term" value="F:hydrolase activity"/>
    <property type="evidence" value="ECO:0007669"/>
    <property type="project" value="UniProtKB-KW"/>
</dbReference>
<dbReference type="KEGG" id="kim:G3T16_20365"/>
<reference evidence="2 3" key="1">
    <citation type="submission" date="2020-02" db="EMBL/GenBank/DDBJ databases">
        <title>Genome sequencing for Kineobactrum sp. M2.</title>
        <authorList>
            <person name="Park S.-J."/>
        </authorList>
    </citation>
    <scope>NUCLEOTIDE SEQUENCE [LARGE SCALE GENOMIC DNA]</scope>
    <source>
        <strain evidence="2 3">M2</strain>
    </source>
</reference>
<dbReference type="PANTHER" id="PTHR43283:SF14">
    <property type="entry name" value="BLL8153 PROTEIN"/>
    <property type="match status" value="1"/>
</dbReference>
<evidence type="ECO:0000313" key="3">
    <source>
        <dbReference type="Proteomes" id="UP000477680"/>
    </source>
</evidence>
<dbReference type="InterPro" id="IPR012338">
    <property type="entry name" value="Beta-lactam/transpept-like"/>
</dbReference>
<dbReference type="InterPro" id="IPR050789">
    <property type="entry name" value="Diverse_Enzym_Activities"/>
</dbReference>
<gene>
    <name evidence="2" type="ORF">G3T16_20365</name>
</gene>
<dbReference type="AlphaFoldDB" id="A0A6C0UBF7"/>
<dbReference type="PANTHER" id="PTHR43283">
    <property type="entry name" value="BETA-LACTAMASE-RELATED"/>
    <property type="match status" value="1"/>
</dbReference>
<dbReference type="InterPro" id="IPR001466">
    <property type="entry name" value="Beta-lactam-related"/>
</dbReference>
<dbReference type="SUPFAM" id="SSF56601">
    <property type="entry name" value="beta-lactamase/transpeptidase-like"/>
    <property type="match status" value="1"/>
</dbReference>
<dbReference type="RefSeq" id="WP_163496821.1">
    <property type="nucleotide sequence ID" value="NZ_CP048711.1"/>
</dbReference>
<name>A0A6C0UBF7_9GAMM</name>
<accession>A0A6C0UBF7</accession>
<keyword evidence="3" id="KW-1185">Reference proteome</keyword>
<proteinExistence type="predicted"/>
<protein>
    <submittedName>
        <fullName evidence="2">Serine hydrolase</fullName>
    </submittedName>
</protein>
<keyword evidence="2" id="KW-0378">Hydrolase</keyword>
<sequence>MSDVPPSLVKLRSAWADDGIMPLTLSHMDRIYPTRTVPHAGEPWIIPRNDRQLDFDYEFEGKTYRAEDALDRTYTNALLIIKNGKIIYEKYRNNSEEHDRFAGFSMSKSVTSLLVGCALEQGRIGSLDDPIDKYLPELDGSGYQGVSIRQLLQMRSGVAHDEDYSDLRAIPPASPRFAMMDNVMRYVDDALVVERVRDPGSKFQYLNLDTGVLGWLIERVSGGYNISAYTTVCLWEPLGAESDAFFVMDGPAGVGREFNAAGFNATVRDWARIGLMMLNNGQAKRRVVSEQWVKESTTPLPTGRPGRPGYGYQWWTVKDSPAFQASGRFGQRVFVDPATETVVIKASHFPVSEFDAAGRETDAFLAAVSRWRPR</sequence>
<dbReference type="Proteomes" id="UP000477680">
    <property type="component" value="Chromosome"/>
</dbReference>
<dbReference type="EMBL" id="CP048711">
    <property type="protein sequence ID" value="QIB67394.1"/>
    <property type="molecule type" value="Genomic_DNA"/>
</dbReference>
<dbReference type="Pfam" id="PF00144">
    <property type="entry name" value="Beta-lactamase"/>
    <property type="match status" value="1"/>
</dbReference>
<evidence type="ECO:0000259" key="1">
    <source>
        <dbReference type="Pfam" id="PF00144"/>
    </source>
</evidence>
<dbReference type="Gene3D" id="3.40.710.10">
    <property type="entry name" value="DD-peptidase/beta-lactamase superfamily"/>
    <property type="match status" value="1"/>
</dbReference>
<evidence type="ECO:0000313" key="2">
    <source>
        <dbReference type="EMBL" id="QIB67394.1"/>
    </source>
</evidence>
<feature type="domain" description="Beta-lactamase-related" evidence="1">
    <location>
        <begin position="77"/>
        <end position="366"/>
    </location>
</feature>